<protein>
    <submittedName>
        <fullName evidence="6">UTP--glucose-1-phosphate uridylyltransferase</fullName>
    </submittedName>
</protein>
<dbReference type="EMBL" id="LN890655">
    <property type="protein sequence ID" value="CUS02445.2"/>
    <property type="molecule type" value="Genomic_DNA"/>
</dbReference>
<dbReference type="GO" id="GO:0006011">
    <property type="term" value="P:UDP-alpha-D-glucose metabolic process"/>
    <property type="evidence" value="ECO:0007669"/>
    <property type="project" value="InterPro"/>
</dbReference>
<sequence length="481" mass="53563">MKSYSAQFTPFVDRMEAEQLSETFIDNFAYYYDKLTAGDDGLIAEGHIVPVESLTDAARLPRNLAEIGRAAVERTIIIKLNGGLGTGMGLVGPKSLLTVKNDLTFLDIIARQAIGVGAPLLLMNSFATNEESLAVLNHYSSLCGRLPLSFLQHKQPKVEVDTLAPAHWPEDSELEWCPPGHGDLYVALVTSGMLDQLLAAGFENAFISNADNLGAVLDLSILGHFIDNRLPFLMEVADRTPADRKGGHLARLKDGRLVLREIAQCPDDDMDAFQDIERHRYFNTNNLWLHLPTLKRVLLERDFRLGLPMIRNRKTIDPRDPDSTPVYQLETAMGSAIAVFDGAQAIRVPRARFAPVKRTDDLLAVRSDAYILTDDYRIVLAPERQGTPPTIELDEEHYRFVSDLDHHFPAGAPSLRCCRQLRVEGEFEFGRRIVLRGDVLLHNPDDDCRIVPDGLLLEDECWPEEAIAVGDTMVAQPAAHP</sequence>
<dbReference type="CDD" id="cd00897">
    <property type="entry name" value="UGPase_euk"/>
    <property type="match status" value="1"/>
</dbReference>
<dbReference type="Gene3D" id="2.160.10.10">
    <property type="entry name" value="Hexapeptide repeat proteins"/>
    <property type="match status" value="1"/>
</dbReference>
<keyword evidence="2" id="KW-0808">Transferase</keyword>
<organism evidence="6 7">
    <name type="scientific">Candidatus Promineifilum breve</name>
    <dbReference type="NCBI Taxonomy" id="1806508"/>
    <lineage>
        <taxon>Bacteria</taxon>
        <taxon>Bacillati</taxon>
        <taxon>Chloroflexota</taxon>
        <taxon>Ardenticatenia</taxon>
        <taxon>Candidatus Promineifilales</taxon>
        <taxon>Candidatus Promineifilaceae</taxon>
        <taxon>Candidatus Promineifilum</taxon>
    </lineage>
</organism>
<dbReference type="InterPro" id="IPR029044">
    <property type="entry name" value="Nucleotide-diphossugar_trans"/>
</dbReference>
<dbReference type="Pfam" id="PF01704">
    <property type="entry name" value="UDPGP"/>
    <property type="match status" value="1"/>
</dbReference>
<feature type="binding site" evidence="5">
    <location>
        <position position="180"/>
    </location>
    <ligand>
        <name>UTP</name>
        <dbReference type="ChEBI" id="CHEBI:46398"/>
    </ligand>
</feature>
<dbReference type="RefSeq" id="WP_197699858.1">
    <property type="nucleotide sequence ID" value="NZ_LN890655.1"/>
</dbReference>
<dbReference type="Gene3D" id="3.90.550.10">
    <property type="entry name" value="Spore Coat Polysaccharide Biosynthesis Protein SpsA, Chain A"/>
    <property type="match status" value="1"/>
</dbReference>
<feature type="binding site" evidence="5">
    <location>
        <position position="152"/>
    </location>
    <ligand>
        <name>UTP</name>
        <dbReference type="ChEBI" id="CHEBI:46398"/>
    </ligand>
</feature>
<feature type="binding site" evidence="4">
    <location>
        <position position="181"/>
    </location>
    <ligand>
        <name>substrate</name>
    </ligand>
</feature>
<name>A0A160T1P6_9CHLR</name>
<dbReference type="PANTHER" id="PTHR43511">
    <property type="match status" value="1"/>
</dbReference>
<evidence type="ECO:0000256" key="3">
    <source>
        <dbReference type="ARBA" id="ARBA00022695"/>
    </source>
</evidence>
<keyword evidence="3 6" id="KW-0548">Nucleotidyltransferase</keyword>
<evidence type="ECO:0000256" key="5">
    <source>
        <dbReference type="PIRSR" id="PIRSR000806-2"/>
    </source>
</evidence>
<dbReference type="AlphaFoldDB" id="A0A160T1P6"/>
<gene>
    <name evidence="6" type="primary">ugp</name>
    <name evidence="6" type="ORF">CFX0092_A0567</name>
</gene>
<comment type="similarity">
    <text evidence="1">Belongs to the UDPGP type 1 family.</text>
</comment>
<feature type="binding site" evidence="5">
    <location>
        <position position="211"/>
    </location>
    <ligand>
        <name>UTP</name>
        <dbReference type="ChEBI" id="CHEBI:46398"/>
    </ligand>
</feature>
<evidence type="ECO:0000313" key="6">
    <source>
        <dbReference type="EMBL" id="CUS02445.2"/>
    </source>
</evidence>
<keyword evidence="7" id="KW-1185">Reference proteome</keyword>
<dbReference type="SUPFAM" id="SSF53448">
    <property type="entry name" value="Nucleotide-diphospho-sugar transferases"/>
    <property type="match status" value="1"/>
</dbReference>
<evidence type="ECO:0000256" key="2">
    <source>
        <dbReference type="ARBA" id="ARBA00022679"/>
    </source>
</evidence>
<dbReference type="GO" id="GO:0003983">
    <property type="term" value="F:UTP:glucose-1-phosphate uridylyltransferase activity"/>
    <property type="evidence" value="ECO:0007669"/>
    <property type="project" value="InterPro"/>
</dbReference>
<dbReference type="InterPro" id="IPR002618">
    <property type="entry name" value="UDPGP_fam"/>
</dbReference>
<feature type="binding site" evidence="5">
    <location>
        <position position="357"/>
    </location>
    <ligand>
        <name>UTP</name>
        <dbReference type="ChEBI" id="CHEBI:46398"/>
    </ligand>
</feature>
<feature type="binding site" evidence="5">
    <location>
        <position position="94"/>
    </location>
    <ligand>
        <name>UTP</name>
        <dbReference type="ChEBI" id="CHEBI:46398"/>
    </ligand>
</feature>
<evidence type="ECO:0000256" key="1">
    <source>
        <dbReference type="ARBA" id="ARBA00010401"/>
    </source>
</evidence>
<dbReference type="KEGG" id="pbf:CFX0092_A0567"/>
<reference evidence="6" key="1">
    <citation type="submission" date="2016-01" db="EMBL/GenBank/DDBJ databases">
        <authorList>
            <person name="Mcilroy J.S."/>
            <person name="Karst M S."/>
            <person name="Albertsen M."/>
        </authorList>
    </citation>
    <scope>NUCLEOTIDE SEQUENCE</scope>
    <source>
        <strain evidence="6">Cfx-K</strain>
    </source>
</reference>
<dbReference type="Proteomes" id="UP000215027">
    <property type="component" value="Chromosome I"/>
</dbReference>
<dbReference type="InterPro" id="IPR016267">
    <property type="entry name" value="UDPGP_trans"/>
</dbReference>
<accession>A0A160T1P6</accession>
<proteinExistence type="inferred from homology"/>
<dbReference type="PIRSF" id="PIRSF000806">
    <property type="entry name" value="UDPGP"/>
    <property type="match status" value="1"/>
</dbReference>
<evidence type="ECO:0000256" key="4">
    <source>
        <dbReference type="PIRSR" id="PIRSR000806-1"/>
    </source>
</evidence>
<evidence type="ECO:0000313" key="7">
    <source>
        <dbReference type="Proteomes" id="UP000215027"/>
    </source>
</evidence>